<name>W4PYP5_9BACI</name>
<dbReference type="AlphaFoldDB" id="W4PYP5"/>
<dbReference type="EMBL" id="BAUT01000005">
    <property type="protein sequence ID" value="GAE24926.1"/>
    <property type="molecule type" value="Genomic_DNA"/>
</dbReference>
<reference evidence="1" key="1">
    <citation type="journal article" date="2014" name="Genome Announc.">
        <title>Draft Genome Sequences of Three Alkaliphilic Bacillus Strains, Bacillus wakoensis JCM 9140T, Bacillus akibai JCM 9157T, and Bacillus hemicellulosilyticus JCM 9152T.</title>
        <authorList>
            <person name="Yuki M."/>
            <person name="Oshima K."/>
            <person name="Suda W."/>
            <person name="Oshida Y."/>
            <person name="Kitamura K."/>
            <person name="Iida T."/>
            <person name="Hattori M."/>
            <person name="Ohkuma M."/>
        </authorList>
    </citation>
    <scope>NUCLEOTIDE SEQUENCE [LARGE SCALE GENOMIC DNA]</scope>
    <source>
        <strain evidence="1">JCM 9140</strain>
    </source>
</reference>
<organism evidence="1 2">
    <name type="scientific">Halalkalibacter wakoensis JCM 9140</name>
    <dbReference type="NCBI Taxonomy" id="1236970"/>
    <lineage>
        <taxon>Bacteria</taxon>
        <taxon>Bacillati</taxon>
        <taxon>Bacillota</taxon>
        <taxon>Bacilli</taxon>
        <taxon>Bacillales</taxon>
        <taxon>Bacillaceae</taxon>
        <taxon>Halalkalibacter</taxon>
    </lineage>
</organism>
<proteinExistence type="predicted"/>
<dbReference type="RefSeq" id="WP_034742614.1">
    <property type="nucleotide sequence ID" value="NZ_BAUT01000005.1"/>
</dbReference>
<evidence type="ECO:0000313" key="1">
    <source>
        <dbReference type="EMBL" id="GAE24926.1"/>
    </source>
</evidence>
<accession>W4PYP5</accession>
<dbReference type="PROSITE" id="PS51257">
    <property type="entry name" value="PROKAR_LIPOPROTEIN"/>
    <property type="match status" value="1"/>
</dbReference>
<evidence type="ECO:0000313" key="2">
    <source>
        <dbReference type="Proteomes" id="UP000018890"/>
    </source>
</evidence>
<dbReference type="Proteomes" id="UP000018890">
    <property type="component" value="Unassembled WGS sequence"/>
</dbReference>
<comment type="caution">
    <text evidence="1">The sequence shown here is derived from an EMBL/GenBank/DDBJ whole genome shotgun (WGS) entry which is preliminary data.</text>
</comment>
<sequence>MKLTYLLLALLFLVGCNNEELTENPNIEGHIHGMDEREFFIMVDDLLTEEERQSFVSPKEIEAYRITFDEEVPFYDENGNEVTWQESYPSLSANVWVKGDFQSEITKLEKDDPYANLPVYKAGKVEIRSFHDITFEEVISRYTSDKEGSYCVYVFMEDDVTSKEGNVIQADIHEIANLTAHASYIKCLGFTTFSNDSAIDYQEILTINHPTEFFVFDHKGIVFQSGEINELEQYLRQFEWYKGREDKE</sequence>
<keyword evidence="2" id="KW-1185">Reference proteome</keyword>
<evidence type="ECO:0008006" key="3">
    <source>
        <dbReference type="Google" id="ProtNLM"/>
    </source>
</evidence>
<dbReference type="STRING" id="1236970.JCM9140_892"/>
<protein>
    <recommendedName>
        <fullName evidence="3">Lipoprotein</fullName>
    </recommendedName>
</protein>
<dbReference type="OrthoDB" id="2864445at2"/>
<gene>
    <name evidence="1" type="ORF">JCM9140_892</name>
</gene>